<dbReference type="Proteomes" id="UP001168877">
    <property type="component" value="Unassembled WGS sequence"/>
</dbReference>
<comment type="caution">
    <text evidence="3">The sequence shown here is derived from an EMBL/GenBank/DDBJ whole genome shotgun (WGS) entry which is preliminary data.</text>
</comment>
<reference evidence="3" key="1">
    <citation type="journal article" date="2022" name="Plant J.">
        <title>Strategies of tolerance reflected in two North American maple genomes.</title>
        <authorList>
            <person name="McEvoy S.L."/>
            <person name="Sezen U.U."/>
            <person name="Trouern-Trend A."/>
            <person name="McMahon S.M."/>
            <person name="Schaberg P.G."/>
            <person name="Yang J."/>
            <person name="Wegrzyn J.L."/>
            <person name="Swenson N.G."/>
        </authorList>
    </citation>
    <scope>NUCLEOTIDE SEQUENCE</scope>
    <source>
        <strain evidence="3">NS2018</strain>
    </source>
</reference>
<feature type="compositionally biased region" description="Basic and acidic residues" evidence="1">
    <location>
        <begin position="179"/>
        <end position="211"/>
    </location>
</feature>
<protein>
    <recommendedName>
        <fullName evidence="2">Retrotransposon gag domain-containing protein</fullName>
    </recommendedName>
</protein>
<evidence type="ECO:0000313" key="3">
    <source>
        <dbReference type="EMBL" id="KAK0575202.1"/>
    </source>
</evidence>
<dbReference type="Gene3D" id="2.40.70.10">
    <property type="entry name" value="Acid Proteases"/>
    <property type="match status" value="1"/>
</dbReference>
<feature type="region of interest" description="Disordered" evidence="1">
    <location>
        <begin position="179"/>
        <end position="224"/>
    </location>
</feature>
<gene>
    <name evidence="3" type="ORF">LWI29_035397</name>
</gene>
<organism evidence="3 4">
    <name type="scientific">Acer saccharum</name>
    <name type="common">Sugar maple</name>
    <dbReference type="NCBI Taxonomy" id="4024"/>
    <lineage>
        <taxon>Eukaryota</taxon>
        <taxon>Viridiplantae</taxon>
        <taxon>Streptophyta</taxon>
        <taxon>Embryophyta</taxon>
        <taxon>Tracheophyta</taxon>
        <taxon>Spermatophyta</taxon>
        <taxon>Magnoliopsida</taxon>
        <taxon>eudicotyledons</taxon>
        <taxon>Gunneridae</taxon>
        <taxon>Pentapetalae</taxon>
        <taxon>rosids</taxon>
        <taxon>malvids</taxon>
        <taxon>Sapindales</taxon>
        <taxon>Sapindaceae</taxon>
        <taxon>Hippocastanoideae</taxon>
        <taxon>Acereae</taxon>
        <taxon>Acer</taxon>
    </lineage>
</organism>
<feature type="compositionally biased region" description="Basic and acidic residues" evidence="1">
    <location>
        <begin position="307"/>
        <end position="320"/>
    </location>
</feature>
<evidence type="ECO:0000313" key="4">
    <source>
        <dbReference type="Proteomes" id="UP001168877"/>
    </source>
</evidence>
<feature type="region of interest" description="Disordered" evidence="1">
    <location>
        <begin position="359"/>
        <end position="379"/>
    </location>
</feature>
<dbReference type="AlphaFoldDB" id="A0AA39VD61"/>
<dbReference type="InterPro" id="IPR005162">
    <property type="entry name" value="Retrotrans_gag_dom"/>
</dbReference>
<dbReference type="Pfam" id="PF03732">
    <property type="entry name" value="Retrotrans_gag"/>
    <property type="match status" value="1"/>
</dbReference>
<evidence type="ECO:0000259" key="2">
    <source>
        <dbReference type="Pfam" id="PF03732"/>
    </source>
</evidence>
<dbReference type="CDD" id="cd00303">
    <property type="entry name" value="retropepsin_like"/>
    <property type="match status" value="1"/>
</dbReference>
<evidence type="ECO:0000256" key="1">
    <source>
        <dbReference type="SAM" id="MobiDB-lite"/>
    </source>
</evidence>
<dbReference type="EMBL" id="JAUESC010000387">
    <property type="protein sequence ID" value="KAK0575202.1"/>
    <property type="molecule type" value="Genomic_DNA"/>
</dbReference>
<dbReference type="InterPro" id="IPR021109">
    <property type="entry name" value="Peptidase_aspartic_dom_sf"/>
</dbReference>
<name>A0AA39VD61_ACESA</name>
<sequence>MEALIQRIPGVPAPIKKSTANSFADSPFVDAIALMEMPKKFNFPNMKQYEGTTDPDDHIAQYKQRMFTAAIPRDLREACMCKAFGSSLSGPALQWYTNLPNNSIDSFAQLTDTFVEQFASSSKLEKLSDDLYTITQRTGENLQAYVGRFNREKVQIPHCNQATAIYAFRKGLSYYGGRRNERIDRKSNDRRSEPYPTSDRRNIQSRHENSGERSTYGRGIPRSSRSKVEAPEYLLSIEPVDLIAVMREMGKSIKWPRKMNALPEHRDPKLRCEFHGDHGHRTEDCIALKFEVAELLKQGHLREFLTDKGKQTYARRDDQRQTGSVDSPPEPPRQDRVINCISGGFEVSGVSYSAAKRHTRQVSNAEIQPNREHPSKVDETVTFRSTDKSDLFSPHHDALVISLHIANCLTKRILIDNGSSCNILFNSALREMQVDESKLSRGTTMLTGFSGEQKSTLGEIVLPVYAEGVNLYINFLVLDCQSPYNAILGRPWIHELKAIPSTYHQLIKFLTK</sequence>
<proteinExistence type="predicted"/>
<dbReference type="PANTHER" id="PTHR33240">
    <property type="entry name" value="OS08G0508500 PROTEIN"/>
    <property type="match status" value="1"/>
</dbReference>
<feature type="region of interest" description="Disordered" evidence="1">
    <location>
        <begin position="307"/>
        <end position="336"/>
    </location>
</feature>
<keyword evidence="4" id="KW-1185">Reference proteome</keyword>
<feature type="domain" description="Retrotransposon gag" evidence="2">
    <location>
        <begin position="84"/>
        <end position="173"/>
    </location>
</feature>
<feature type="compositionally biased region" description="Basic and acidic residues" evidence="1">
    <location>
        <begin position="369"/>
        <end position="379"/>
    </location>
</feature>
<dbReference type="PANTHER" id="PTHR33240:SF8">
    <property type="entry name" value="OS03G0439900 PROTEIN"/>
    <property type="match status" value="1"/>
</dbReference>
<accession>A0AA39VD61</accession>
<reference evidence="3" key="2">
    <citation type="submission" date="2023-06" db="EMBL/GenBank/DDBJ databases">
        <authorList>
            <person name="Swenson N.G."/>
            <person name="Wegrzyn J.L."/>
            <person name="Mcevoy S.L."/>
        </authorList>
    </citation>
    <scope>NUCLEOTIDE SEQUENCE</scope>
    <source>
        <strain evidence="3">NS2018</strain>
        <tissue evidence="3">Leaf</tissue>
    </source>
</reference>